<sequence>MSTEADGQLIAEVTHRPTGHPQVRWWLPSPHGPPTHHWADPCPTTAHIDLFGCGTCAEQVKGHIEQAADAWRAAAHHEPLTVDVDGVRVPHHVAARYAPIGRLAPHGGPAPERAVVHIGTVHGHLVIDYFVMAATDDSPWRITPARRRPLCDGPAPEDGETCQGCIDAAWLALSRRRFTVVADDHAVDTDTVDDIALLALLATARPVASNREDRR</sequence>
<dbReference type="RefSeq" id="WP_164711062.1">
    <property type="nucleotide sequence ID" value="NZ_CP031166.1"/>
</dbReference>
<keyword evidence="2" id="KW-1185">Reference proteome</keyword>
<protein>
    <submittedName>
        <fullName evidence="1">Uncharacterized protein</fullName>
    </submittedName>
</protein>
<evidence type="ECO:0000313" key="1">
    <source>
        <dbReference type="EMBL" id="AXV09829.1"/>
    </source>
</evidence>
<dbReference type="Proteomes" id="UP000264006">
    <property type="component" value="Plasmid pEDY32-46I"/>
</dbReference>
<name>A0A346Y5T2_9ACTN</name>
<accession>A0A346Y5T2</accession>
<keyword evidence="1" id="KW-0614">Plasmid</keyword>
<gene>
    <name evidence="1" type="ORF">DVS28_b0059</name>
</gene>
<dbReference type="AlphaFoldDB" id="A0A346Y5T2"/>
<organism evidence="1 2">
    <name type="scientific">Euzebya pacifica</name>
    <dbReference type="NCBI Taxonomy" id="1608957"/>
    <lineage>
        <taxon>Bacteria</taxon>
        <taxon>Bacillati</taxon>
        <taxon>Actinomycetota</taxon>
        <taxon>Nitriliruptoria</taxon>
        <taxon>Euzebyales</taxon>
    </lineage>
</organism>
<dbReference type="EMBL" id="CP031166">
    <property type="protein sequence ID" value="AXV09829.1"/>
    <property type="molecule type" value="Genomic_DNA"/>
</dbReference>
<geneLocation type="plasmid" evidence="2">
    <name>pedy32-46i</name>
</geneLocation>
<reference evidence="1 2" key="1">
    <citation type="submission" date="2018-09" db="EMBL/GenBank/DDBJ databases">
        <title>Complete genome sequence of Euzebya sp. DY32-46 isolated from seawater of Pacific Ocean.</title>
        <authorList>
            <person name="Xu L."/>
            <person name="Wu Y.-H."/>
            <person name="Xu X.-W."/>
        </authorList>
    </citation>
    <scope>NUCLEOTIDE SEQUENCE [LARGE SCALE GENOMIC DNA]</scope>
    <source>
        <strain evidence="1 2">DY32-46</strain>
        <plasmid evidence="2">pedy32-46i</plasmid>
    </source>
</reference>
<evidence type="ECO:0000313" key="2">
    <source>
        <dbReference type="Proteomes" id="UP000264006"/>
    </source>
</evidence>
<dbReference type="KEGG" id="euz:DVS28_b0059"/>
<proteinExistence type="predicted"/>